<gene>
    <name evidence="1" type="ORF">ACJEBI_09110</name>
</gene>
<dbReference type="InterPro" id="IPR014825">
    <property type="entry name" value="DNA_alkylation"/>
</dbReference>
<dbReference type="Gene3D" id="1.25.40.290">
    <property type="entry name" value="ARM repeat domains"/>
    <property type="match status" value="1"/>
</dbReference>
<dbReference type="RefSeq" id="WP_406580261.1">
    <property type="nucleotide sequence ID" value="NZ_JBJHQH010000005.1"/>
</dbReference>
<accession>A0ABW8RHG7</accession>
<name>A0ABW8RHG7_9BACI</name>
<sequence>MMTSNTDLLTNLFVENRNETDAEPMKKYMKGHFPFLGIKSPLRKELEKQFFNETRILKEPFNKELVDELWGKNEREYQYTALTYLEKMMNNLQKDDLPFMEWLITTKSWWDTVDAIAPKPVGKIAEKFPVVVGDTVDGWAVHDNMWLRRAAILFQLKYKQKTNEERLYQYIRQNAGSKEFFIQKAIGWALREYSKTNPASVKAFIEGQSLAPLSVREGSKYLG</sequence>
<dbReference type="PANTHER" id="PTHR34070:SF1">
    <property type="entry name" value="DNA ALKYLATION REPAIR PROTEIN"/>
    <property type="match status" value="1"/>
</dbReference>
<comment type="caution">
    <text evidence="1">The sequence shown here is derived from an EMBL/GenBank/DDBJ whole genome shotgun (WGS) entry which is preliminary data.</text>
</comment>
<dbReference type="CDD" id="cd07064">
    <property type="entry name" value="AlkD_like_1"/>
    <property type="match status" value="1"/>
</dbReference>
<dbReference type="Proteomes" id="UP001623041">
    <property type="component" value="Unassembled WGS sequence"/>
</dbReference>
<protein>
    <submittedName>
        <fullName evidence="1">DNA alkylation repair protein</fullName>
    </submittedName>
</protein>
<evidence type="ECO:0000313" key="2">
    <source>
        <dbReference type="Proteomes" id="UP001623041"/>
    </source>
</evidence>
<dbReference type="PANTHER" id="PTHR34070">
    <property type="entry name" value="ARMADILLO-TYPE FOLD"/>
    <property type="match status" value="1"/>
</dbReference>
<dbReference type="EMBL" id="JBJHQH010000005">
    <property type="protein sequence ID" value="MFK9091641.1"/>
    <property type="molecule type" value="Genomic_DNA"/>
</dbReference>
<reference evidence="1 2" key="1">
    <citation type="submission" date="2024-11" db="EMBL/GenBank/DDBJ databases">
        <authorList>
            <person name="Lucas J.A."/>
        </authorList>
    </citation>
    <scope>NUCLEOTIDE SEQUENCE [LARGE SCALE GENOMIC DNA]</scope>
    <source>
        <strain evidence="1 2">Z 5.4</strain>
    </source>
</reference>
<evidence type="ECO:0000313" key="1">
    <source>
        <dbReference type="EMBL" id="MFK9091641.1"/>
    </source>
</evidence>
<dbReference type="Gene3D" id="1.20.1660.10">
    <property type="entry name" value="Hypothetical protein (EF3068)"/>
    <property type="match status" value="1"/>
</dbReference>
<dbReference type="Pfam" id="PF08713">
    <property type="entry name" value="DNA_alkylation"/>
    <property type="match status" value="1"/>
</dbReference>
<organism evidence="1 2">
    <name type="scientific">Bacillus salipaludis</name>
    <dbReference type="NCBI Taxonomy" id="2547811"/>
    <lineage>
        <taxon>Bacteria</taxon>
        <taxon>Bacillati</taxon>
        <taxon>Bacillota</taxon>
        <taxon>Bacilli</taxon>
        <taxon>Bacillales</taxon>
        <taxon>Bacillaceae</taxon>
        <taxon>Bacillus</taxon>
    </lineage>
</organism>
<dbReference type="InterPro" id="IPR016024">
    <property type="entry name" value="ARM-type_fold"/>
</dbReference>
<proteinExistence type="predicted"/>
<keyword evidence="2" id="KW-1185">Reference proteome</keyword>
<dbReference type="SUPFAM" id="SSF48371">
    <property type="entry name" value="ARM repeat"/>
    <property type="match status" value="1"/>
</dbReference>